<accession>N0BBK1</accession>
<sequence length="214" mass="22927">MYRLPLIPALAVVLLMGIAPAAATAADSSADSKYTYKPYGQQNPAGSDAANSPANNPGSAAAGPGDTRPGDADGREPDRTYRDDARRAPGPNQASEPDEGNVNERADRPAPPPAAEQAPPSGFAEGRRIKATASAPDRSVPYSVREQDARRAAIEAWRSKAAERFGPEFSRWRTAERKQIDCVRDRGDDAVCTVSGVPARGEARFDRPYSDDRY</sequence>
<dbReference type="STRING" id="670307.HYPDE_31133"/>
<gene>
    <name evidence="3" type="ORF">HYPDE_31133</name>
</gene>
<dbReference type="AlphaFoldDB" id="N0BBK1"/>
<dbReference type="RefSeq" id="WP_015597933.1">
    <property type="nucleotide sequence ID" value="NC_021172.1"/>
</dbReference>
<dbReference type="OrthoDB" id="7933900at2"/>
<dbReference type="HOGENOM" id="CLU_1260014_0_0_5"/>
<dbReference type="EMBL" id="CP005587">
    <property type="protein sequence ID" value="AGK57901.1"/>
    <property type="molecule type" value="Genomic_DNA"/>
</dbReference>
<evidence type="ECO:0000256" key="1">
    <source>
        <dbReference type="SAM" id="MobiDB-lite"/>
    </source>
</evidence>
<feature type="chain" id="PRO_5004105494" evidence="2">
    <location>
        <begin position="26"/>
        <end position="214"/>
    </location>
</feature>
<feature type="region of interest" description="Disordered" evidence="1">
    <location>
        <begin position="23"/>
        <end position="146"/>
    </location>
</feature>
<feature type="compositionally biased region" description="Basic and acidic residues" evidence="1">
    <location>
        <begin position="68"/>
        <end position="87"/>
    </location>
</feature>
<feature type="signal peptide" evidence="2">
    <location>
        <begin position="1"/>
        <end position="25"/>
    </location>
</feature>
<proteinExistence type="predicted"/>
<dbReference type="Proteomes" id="UP000005952">
    <property type="component" value="Chromosome"/>
</dbReference>
<reference evidence="3 4" key="1">
    <citation type="journal article" date="2013" name="Genome Announc.">
        <title>Genome sequences for three denitrifying bacterial strains isolated from a uranium- and nitrate-contaminated subsurface environment.</title>
        <authorList>
            <person name="Venkatramanan R."/>
            <person name="Prakash O."/>
            <person name="Woyke T."/>
            <person name="Chain P."/>
            <person name="Goodwin L.A."/>
            <person name="Watson D."/>
            <person name="Brooks S."/>
            <person name="Kostka J.E."/>
            <person name="Green S.J."/>
        </authorList>
    </citation>
    <scope>NUCLEOTIDE SEQUENCE [LARGE SCALE GENOMIC DNA]</scope>
    <source>
        <strain evidence="3 4">1NES1</strain>
    </source>
</reference>
<feature type="compositionally biased region" description="Low complexity" evidence="1">
    <location>
        <begin position="43"/>
        <end position="66"/>
    </location>
</feature>
<evidence type="ECO:0000313" key="4">
    <source>
        <dbReference type="Proteomes" id="UP000005952"/>
    </source>
</evidence>
<feature type="compositionally biased region" description="Low complexity" evidence="1">
    <location>
        <begin position="23"/>
        <end position="32"/>
    </location>
</feature>
<organism evidence="3 4">
    <name type="scientific">Hyphomicrobium denitrificans 1NES1</name>
    <dbReference type="NCBI Taxonomy" id="670307"/>
    <lineage>
        <taxon>Bacteria</taxon>
        <taxon>Pseudomonadati</taxon>
        <taxon>Pseudomonadota</taxon>
        <taxon>Alphaproteobacteria</taxon>
        <taxon>Hyphomicrobiales</taxon>
        <taxon>Hyphomicrobiaceae</taxon>
        <taxon>Hyphomicrobium</taxon>
    </lineage>
</organism>
<evidence type="ECO:0000313" key="3">
    <source>
        <dbReference type="EMBL" id="AGK57901.1"/>
    </source>
</evidence>
<evidence type="ECO:0000256" key="2">
    <source>
        <dbReference type="SAM" id="SignalP"/>
    </source>
</evidence>
<protein>
    <submittedName>
        <fullName evidence="3">Uncharacterized protein</fullName>
    </submittedName>
</protein>
<keyword evidence="2" id="KW-0732">Signal</keyword>
<keyword evidence="4" id="KW-1185">Reference proteome</keyword>
<dbReference type="KEGG" id="hdt:HYPDE_31133"/>
<name>N0BBK1_9HYPH</name>